<organism evidence="22">
    <name type="scientific">Chlorella variabilis</name>
    <name type="common">Green alga</name>
    <dbReference type="NCBI Taxonomy" id="554065"/>
    <lineage>
        <taxon>Eukaryota</taxon>
        <taxon>Viridiplantae</taxon>
        <taxon>Chlorophyta</taxon>
        <taxon>core chlorophytes</taxon>
        <taxon>Trebouxiophyceae</taxon>
        <taxon>Chlorellales</taxon>
        <taxon>Chlorellaceae</taxon>
        <taxon>Chlorella clade</taxon>
        <taxon>Chlorella</taxon>
    </lineage>
</organism>
<sequence>MPLAPGPEAAPGTATQPAGILSGRPRPPHTALLIPSEHEHAVTQRLLGAAQSEGWQVLEALQASAEGLPAGEACRRLQQHGHNIISSTRAAPWYSVLWSSFWHPFNAILLALAATSTLTGDAATAAIMLAMVACSTGLHFWQAIEMKSTVAAARLSELVHTHATLIRQDDDTGLPGVLEVVVDQREVVPGDCVRLFAGEMLPGDVRVLRAKDLFVGAAALTGESMPVEKTGRRAHPPLPPLLDCPNLAFMGTHVASGGTASCMGAADHPAAEADSARSSPAGALPQKPENAFQRGVQRVSYLLIAFMAAMVPLVVALSGLMTHSWSQAALFGISVAVGLTPEMLPMGDLAACFNQHAVAMARQHTIVKRLDAVQNLGAMDILCTDKTGTLTLDEVVLTRWLDCDGQESVDALRFGFLNSFFQTGVRNLLDAAILQSGREEGLEWEAQAYEKVDELPFDFVRRRLSVVLQGDGAPLLVCKGALEETVSLCCSVEQGQALIPLDDRRRSKLLAVGEQLNAEGMRVLAVAVRQLPTAAAALQAATAAGTQAAEWVEGADGDPPKETARQAVQQLQDKAVQLKVLTGDSLAVACSVCSDVGIPTIHTITGPELAQLGAGEFCVAVQRASVMGKLTPGQKARVVAALKGGGHTVGFLGDGVNDALALRAADVGVSVDTGSDIAKEAADVILLEKSLLVLEHGVSQGRETHGECCCNTSKYIKLAASSNFGNVFSILVASAWLPFQPMHPIQLLTQNLLYDLSQTAVPFDRVDASYLAVPRTWSAAGLGIFMLAIGPVSSIFDITTFCLLWFVYGANSPERQALFQTGWFTVGLLTQTLIVHMIRTERIPFVQEVAAWPVVLMTAVISGIGLVLPYTPVGAAEGMVALPLSFYGWVAATIAGEGPAGCGYVASQQQTAAKFITCHVCRRIHADCAAGKMDLHQNLLQLALRHLDHGSQQRPTAGVNTCSARFIAECEEMERNNIS</sequence>
<dbReference type="PRINTS" id="PR01836">
    <property type="entry name" value="MGATPASE"/>
</dbReference>
<feature type="transmembrane region" description="Helical" evidence="19">
    <location>
        <begin position="820"/>
        <end position="838"/>
    </location>
</feature>
<evidence type="ECO:0000256" key="9">
    <source>
        <dbReference type="ARBA" id="ARBA00022692"/>
    </source>
</evidence>
<proteinExistence type="inferred from homology"/>
<dbReference type="SUPFAM" id="SSF81653">
    <property type="entry name" value="Calcium ATPase, transduction domain A"/>
    <property type="match status" value="1"/>
</dbReference>
<feature type="transmembrane region" description="Helical" evidence="19">
    <location>
        <begin position="301"/>
        <end position="321"/>
    </location>
</feature>
<evidence type="ECO:0000256" key="8">
    <source>
        <dbReference type="ARBA" id="ARBA00022553"/>
    </source>
</evidence>
<evidence type="ECO:0000256" key="11">
    <source>
        <dbReference type="ARBA" id="ARBA00022840"/>
    </source>
</evidence>
<dbReference type="InterPro" id="IPR004014">
    <property type="entry name" value="ATPase_P-typ_cation-transptr_N"/>
</dbReference>
<dbReference type="STRING" id="554065.E1ZDM8"/>
<keyword evidence="13" id="KW-1278">Translocase</keyword>
<dbReference type="Gene3D" id="3.40.1110.10">
    <property type="entry name" value="Calcium-transporting ATPase, cytoplasmic domain N"/>
    <property type="match status" value="1"/>
</dbReference>
<dbReference type="eggNOG" id="KOG0202">
    <property type="taxonomic scope" value="Eukaryota"/>
</dbReference>
<comment type="catalytic activity">
    <reaction evidence="17">
        <text>Mg(2+)(out) + ATP + H2O = Mg(2+)(in) + ADP + phosphate + H(+)</text>
        <dbReference type="Rhea" id="RHEA:10260"/>
        <dbReference type="ChEBI" id="CHEBI:15377"/>
        <dbReference type="ChEBI" id="CHEBI:15378"/>
        <dbReference type="ChEBI" id="CHEBI:18420"/>
        <dbReference type="ChEBI" id="CHEBI:30616"/>
        <dbReference type="ChEBI" id="CHEBI:43474"/>
        <dbReference type="ChEBI" id="CHEBI:456216"/>
        <dbReference type="EC" id="7.2.2.14"/>
    </reaction>
</comment>
<evidence type="ECO:0000256" key="17">
    <source>
        <dbReference type="ARBA" id="ARBA00047295"/>
    </source>
</evidence>
<feature type="transmembrane region" description="Helical" evidence="19">
    <location>
        <begin position="850"/>
        <end position="870"/>
    </location>
</feature>
<evidence type="ECO:0000313" key="22">
    <source>
        <dbReference type="Proteomes" id="UP000008141"/>
    </source>
</evidence>
<keyword evidence="10" id="KW-0547">Nucleotide-binding</keyword>
<keyword evidence="11" id="KW-0067">ATP-binding</keyword>
<evidence type="ECO:0000256" key="4">
    <source>
        <dbReference type="ARBA" id="ARBA00012786"/>
    </source>
</evidence>
<feature type="compositionally biased region" description="Low complexity" evidence="18">
    <location>
        <begin position="1"/>
        <end position="19"/>
    </location>
</feature>
<dbReference type="EMBL" id="GL433843">
    <property type="protein sequence ID" value="EFN56050.1"/>
    <property type="molecule type" value="Genomic_DNA"/>
</dbReference>
<feature type="transmembrane region" description="Helical" evidence="19">
    <location>
        <begin position="784"/>
        <end position="808"/>
    </location>
</feature>
<dbReference type="InterPro" id="IPR008250">
    <property type="entry name" value="ATPase_P-typ_transduc_dom_A_sf"/>
</dbReference>
<evidence type="ECO:0000256" key="15">
    <source>
        <dbReference type="ARBA" id="ARBA00023136"/>
    </source>
</evidence>
<dbReference type="InterPro" id="IPR018303">
    <property type="entry name" value="ATPase_P-typ_P_site"/>
</dbReference>
<dbReference type="Pfam" id="PF00690">
    <property type="entry name" value="Cation_ATPase_N"/>
    <property type="match status" value="1"/>
</dbReference>
<evidence type="ECO:0000256" key="16">
    <source>
        <dbReference type="ARBA" id="ARBA00029806"/>
    </source>
</evidence>
<dbReference type="GO" id="GO:0015444">
    <property type="term" value="F:P-type magnesium transporter activity"/>
    <property type="evidence" value="ECO:0007669"/>
    <property type="project" value="UniProtKB-EC"/>
</dbReference>
<keyword evidence="7" id="KW-0997">Cell inner membrane</keyword>
<dbReference type="PANTHER" id="PTHR42861">
    <property type="entry name" value="CALCIUM-TRANSPORTING ATPASE"/>
    <property type="match status" value="1"/>
</dbReference>
<dbReference type="GO" id="GO:0005524">
    <property type="term" value="F:ATP binding"/>
    <property type="evidence" value="ECO:0007669"/>
    <property type="project" value="UniProtKB-KW"/>
</dbReference>
<dbReference type="GO" id="GO:0016887">
    <property type="term" value="F:ATP hydrolysis activity"/>
    <property type="evidence" value="ECO:0007669"/>
    <property type="project" value="InterPro"/>
</dbReference>
<evidence type="ECO:0000259" key="20">
    <source>
        <dbReference type="SMART" id="SM00831"/>
    </source>
</evidence>
<dbReference type="InterPro" id="IPR023298">
    <property type="entry name" value="ATPase_P-typ_TM_dom_sf"/>
</dbReference>
<dbReference type="SMART" id="SM00831">
    <property type="entry name" value="Cation_ATPase_N"/>
    <property type="match status" value="1"/>
</dbReference>
<keyword evidence="22" id="KW-1185">Reference proteome</keyword>
<dbReference type="SFLD" id="SFLDS00003">
    <property type="entry name" value="Haloacid_Dehalogenase"/>
    <property type="match status" value="1"/>
</dbReference>
<keyword evidence="14 19" id="KW-1133">Transmembrane helix</keyword>
<evidence type="ECO:0000256" key="1">
    <source>
        <dbReference type="ARBA" id="ARBA00003954"/>
    </source>
</evidence>
<dbReference type="NCBIfam" id="TIGR01494">
    <property type="entry name" value="ATPase_P-type"/>
    <property type="match status" value="1"/>
</dbReference>
<dbReference type="KEGG" id="cvr:CHLNCDRAFT_22876"/>
<dbReference type="SUPFAM" id="SSF56784">
    <property type="entry name" value="HAD-like"/>
    <property type="match status" value="1"/>
</dbReference>
<dbReference type="Pfam" id="PF00122">
    <property type="entry name" value="E1-E2_ATPase"/>
    <property type="match status" value="1"/>
</dbReference>
<dbReference type="Gene3D" id="2.70.150.10">
    <property type="entry name" value="Calcium-transporting ATPase, cytoplasmic transduction domain A"/>
    <property type="match status" value="1"/>
</dbReference>
<accession>E1ZDM8</accession>
<evidence type="ECO:0000256" key="7">
    <source>
        <dbReference type="ARBA" id="ARBA00022519"/>
    </source>
</evidence>
<evidence type="ECO:0000256" key="18">
    <source>
        <dbReference type="SAM" id="MobiDB-lite"/>
    </source>
</evidence>
<evidence type="ECO:0000256" key="14">
    <source>
        <dbReference type="ARBA" id="ARBA00022989"/>
    </source>
</evidence>
<keyword evidence="9 19" id="KW-0812">Transmembrane</keyword>
<dbReference type="Pfam" id="PF13246">
    <property type="entry name" value="Cation_ATPase"/>
    <property type="match status" value="1"/>
</dbReference>
<evidence type="ECO:0000256" key="3">
    <source>
        <dbReference type="ARBA" id="ARBA00008746"/>
    </source>
</evidence>
<reference evidence="21 22" key="1">
    <citation type="journal article" date="2010" name="Plant Cell">
        <title>The Chlorella variabilis NC64A genome reveals adaptation to photosymbiosis, coevolution with viruses, and cryptic sex.</title>
        <authorList>
            <person name="Blanc G."/>
            <person name="Duncan G."/>
            <person name="Agarkova I."/>
            <person name="Borodovsky M."/>
            <person name="Gurnon J."/>
            <person name="Kuo A."/>
            <person name="Lindquist E."/>
            <person name="Lucas S."/>
            <person name="Pangilinan J."/>
            <person name="Polle J."/>
            <person name="Salamov A."/>
            <person name="Terry A."/>
            <person name="Yamada T."/>
            <person name="Dunigan D.D."/>
            <person name="Grigoriev I.V."/>
            <person name="Claverie J.M."/>
            <person name="Van Etten J.L."/>
        </authorList>
    </citation>
    <scope>NUCLEOTIDE SEQUENCE [LARGE SCALE GENOMIC DNA]</scope>
    <source>
        <strain evidence="21 22">NC64A</strain>
    </source>
</reference>
<dbReference type="GO" id="GO:0005886">
    <property type="term" value="C:plasma membrane"/>
    <property type="evidence" value="ECO:0007669"/>
    <property type="project" value="UniProtKB-SubCell"/>
</dbReference>
<dbReference type="SFLD" id="SFLDF00027">
    <property type="entry name" value="p-type_atpase"/>
    <property type="match status" value="1"/>
</dbReference>
<dbReference type="InterPro" id="IPR001757">
    <property type="entry name" value="P_typ_ATPase"/>
</dbReference>
<dbReference type="AlphaFoldDB" id="E1ZDM8"/>
<dbReference type="NCBIfam" id="TIGR01524">
    <property type="entry name" value="ATPase-IIIB_Mg"/>
    <property type="match status" value="1"/>
</dbReference>
<keyword evidence="6" id="KW-1003">Cell membrane</keyword>
<feature type="domain" description="Cation-transporting P-type ATPase N-terminal" evidence="20">
    <location>
        <begin position="48"/>
        <end position="121"/>
    </location>
</feature>
<dbReference type="InterPro" id="IPR036412">
    <property type="entry name" value="HAD-like_sf"/>
</dbReference>
<keyword evidence="12" id="KW-0460">Magnesium</keyword>
<evidence type="ECO:0000313" key="21">
    <source>
        <dbReference type="EMBL" id="EFN56050.1"/>
    </source>
</evidence>
<dbReference type="InterPro" id="IPR059000">
    <property type="entry name" value="ATPase_P-type_domA"/>
</dbReference>
<dbReference type="OrthoDB" id="158672at2759"/>
<comment type="similarity">
    <text evidence="3">Belongs to the cation transport ATPase (P-type) (TC 3.A.3) family. Type IIIB subfamily.</text>
</comment>
<dbReference type="SFLD" id="SFLDG00002">
    <property type="entry name" value="C1.7:_P-type_atpase_like"/>
    <property type="match status" value="1"/>
</dbReference>
<dbReference type="Pfam" id="PF00689">
    <property type="entry name" value="Cation_ATPase_C"/>
    <property type="match status" value="1"/>
</dbReference>
<evidence type="ECO:0000256" key="10">
    <source>
        <dbReference type="ARBA" id="ARBA00022741"/>
    </source>
</evidence>
<dbReference type="OMA" id="WTQEMVI"/>
<evidence type="ECO:0000256" key="2">
    <source>
        <dbReference type="ARBA" id="ARBA00004429"/>
    </source>
</evidence>
<protein>
    <recommendedName>
        <fullName evidence="5">Magnesium-transporting ATPase, P-type 1</fullName>
        <ecNumber evidence="4">7.2.2.14</ecNumber>
    </recommendedName>
    <alternativeName>
        <fullName evidence="16">Mg(2+) transport ATPase, P-type 1</fullName>
    </alternativeName>
</protein>
<evidence type="ECO:0000256" key="5">
    <source>
        <dbReference type="ARBA" id="ARBA00013555"/>
    </source>
</evidence>
<dbReference type="InterPro" id="IPR006068">
    <property type="entry name" value="ATPase_P-typ_cation-transptr_C"/>
</dbReference>
<dbReference type="Gene3D" id="3.40.50.1000">
    <property type="entry name" value="HAD superfamily/HAD-like"/>
    <property type="match status" value="1"/>
</dbReference>
<dbReference type="GeneID" id="17355507"/>
<evidence type="ECO:0000256" key="13">
    <source>
        <dbReference type="ARBA" id="ARBA00022967"/>
    </source>
</evidence>
<dbReference type="Proteomes" id="UP000008141">
    <property type="component" value="Unassembled WGS sequence"/>
</dbReference>
<dbReference type="InterPro" id="IPR006415">
    <property type="entry name" value="P-type_ATPase_IIIB"/>
</dbReference>
<feature type="region of interest" description="Disordered" evidence="18">
    <location>
        <begin position="1"/>
        <end position="28"/>
    </location>
</feature>
<comment type="function">
    <text evidence="1">Mediates magnesium influx to the cytosol.</text>
</comment>
<dbReference type="InParanoid" id="E1ZDM8"/>
<dbReference type="RefSeq" id="XP_005848152.1">
    <property type="nucleotide sequence ID" value="XM_005848090.1"/>
</dbReference>
<keyword evidence="8" id="KW-0597">Phosphoprotein</keyword>
<feature type="transmembrane region" description="Helical" evidence="19">
    <location>
        <begin position="96"/>
        <end position="116"/>
    </location>
</feature>
<feature type="transmembrane region" description="Helical" evidence="19">
    <location>
        <begin position="122"/>
        <end position="141"/>
    </location>
</feature>
<comment type="subcellular location">
    <subcellularLocation>
        <location evidence="2">Cell inner membrane</location>
        <topology evidence="2">Multi-pass membrane protein</topology>
    </subcellularLocation>
</comment>
<dbReference type="EC" id="7.2.2.14" evidence="4"/>
<dbReference type="InterPro" id="IPR023214">
    <property type="entry name" value="HAD_sf"/>
</dbReference>
<gene>
    <name evidence="21" type="ORF">CHLNCDRAFT_22876</name>
</gene>
<evidence type="ECO:0000256" key="12">
    <source>
        <dbReference type="ARBA" id="ARBA00022842"/>
    </source>
</evidence>
<dbReference type="SUPFAM" id="SSF81665">
    <property type="entry name" value="Calcium ATPase, transmembrane domain M"/>
    <property type="match status" value="1"/>
</dbReference>
<evidence type="ECO:0000256" key="6">
    <source>
        <dbReference type="ARBA" id="ARBA00022475"/>
    </source>
</evidence>
<name>E1ZDM8_CHLVA</name>
<dbReference type="PROSITE" id="PS00154">
    <property type="entry name" value="ATPASE_E1_E2"/>
    <property type="match status" value="1"/>
</dbReference>
<dbReference type="InterPro" id="IPR044492">
    <property type="entry name" value="P_typ_ATPase_HD_dom"/>
</dbReference>
<dbReference type="Gene3D" id="1.20.1110.10">
    <property type="entry name" value="Calcium-transporting ATPase, transmembrane domain"/>
    <property type="match status" value="1"/>
</dbReference>
<dbReference type="SUPFAM" id="SSF81660">
    <property type="entry name" value="Metal cation-transporting ATPase, ATP-binding domain N"/>
    <property type="match status" value="1"/>
</dbReference>
<evidence type="ECO:0000256" key="19">
    <source>
        <dbReference type="SAM" id="Phobius"/>
    </source>
</evidence>
<dbReference type="InterPro" id="IPR023299">
    <property type="entry name" value="ATPase_P-typ_cyto_dom_N"/>
</dbReference>
<keyword evidence="15 19" id="KW-0472">Membrane</keyword>